<accession>A0AAV1HYW1</accession>
<dbReference type="PROSITE" id="PS00028">
    <property type="entry name" value="ZINC_FINGER_C2H2_1"/>
    <property type="match status" value="2"/>
</dbReference>
<sequence>MRCLYETLGVVKDADDATIRKAYRKGALAWHPDKNQDNSEEADTRFKEIQNAWEVLSDPREKAWYDNHRDQILQAGRHQAGADSGHGTQQAPPEDLSLFQYFSSSCYNGYHDEAAGFFGVYGKVFRDLGAQEASALKEGGKRTQVAPGFGRADWPWSKVSAFYQYWLHFVSDRSFVWADVHNLAAAPNRKVRRLMEEDNSKRRKAARREFQDNVRALVAFVRKRDIRVDAWMEEEERKKAERAVLDMRRREREGAERLRRAQEYQEPEWVRSEEDDGCSSADGAALVEAELYCIACDKFFKSENAMANHNRSKKHLQNTEMLQAALAEEEPESKEPALAANGDAPNTGPSPVSDAASAEAAELYSVHTGETSEASSMDECVQTKEEAAVARPASSVSSQDASPKVFGYKSASDAEGSDSSDECLDEDEMLSRMVHAQMQVGSGHSKAQKRPTMSARRSDESLPASRAAQTALSLQDLSTPAGSAPGRHSEHGQTMHEEKGETEAIEPPSHGSAASKHNEVTEPAGEADFGISHRKVASKKRRSRTSGKKALAHTLEDGTLSCRVCNSVFESRNVLFKHIEEQGHATVPAACMTNKV</sequence>
<dbReference type="SMART" id="SM00451">
    <property type="entry name" value="ZnF_U1"/>
    <property type="match status" value="1"/>
</dbReference>
<dbReference type="SUPFAM" id="SSF57667">
    <property type="entry name" value="beta-beta-alpha zinc fingers"/>
    <property type="match status" value="1"/>
</dbReference>
<feature type="domain" description="J" evidence="6">
    <location>
        <begin position="3"/>
        <end position="69"/>
    </location>
</feature>
<protein>
    <submittedName>
        <fullName evidence="8">Uncharacterized protein</fullName>
    </submittedName>
</protein>
<dbReference type="PROSITE" id="PS50076">
    <property type="entry name" value="DNAJ_2"/>
    <property type="match status" value="1"/>
</dbReference>
<feature type="region of interest" description="Disordered" evidence="5">
    <location>
        <begin position="326"/>
        <end position="424"/>
    </location>
</feature>
<comment type="caution">
    <text evidence="8">The sequence shown here is derived from an EMBL/GenBank/DDBJ whole genome shotgun (WGS) entry which is preliminary data.</text>
</comment>
<dbReference type="EMBL" id="CAUYUE010000004">
    <property type="protein sequence ID" value="CAK0762478.1"/>
    <property type="molecule type" value="Genomic_DNA"/>
</dbReference>
<dbReference type="InterPro" id="IPR054076">
    <property type="entry name" value="ZUO1-like_ZHD"/>
</dbReference>
<evidence type="ECO:0000256" key="5">
    <source>
        <dbReference type="SAM" id="MobiDB-lite"/>
    </source>
</evidence>
<feature type="region of interest" description="Disordered" evidence="5">
    <location>
        <begin position="255"/>
        <end position="278"/>
    </location>
</feature>
<dbReference type="PROSITE" id="PS50157">
    <property type="entry name" value="ZINC_FINGER_C2H2_2"/>
    <property type="match status" value="1"/>
</dbReference>
<feature type="region of interest" description="Disordered" evidence="5">
    <location>
        <begin position="438"/>
        <end position="549"/>
    </location>
</feature>
<reference evidence="8 9" key="1">
    <citation type="submission" date="2023-10" db="EMBL/GenBank/DDBJ databases">
        <authorList>
            <person name="Maclean D."/>
            <person name="Macfadyen A."/>
        </authorList>
    </citation>
    <scope>NUCLEOTIDE SEQUENCE [LARGE SCALE GENOMIC DNA]</scope>
</reference>
<evidence type="ECO:0000259" key="7">
    <source>
        <dbReference type="PROSITE" id="PS50157"/>
    </source>
</evidence>
<dbReference type="Gene3D" id="3.30.160.60">
    <property type="entry name" value="Classic Zinc Finger"/>
    <property type="match status" value="1"/>
</dbReference>
<dbReference type="Gene3D" id="1.10.287.110">
    <property type="entry name" value="DnaJ domain"/>
    <property type="match status" value="1"/>
</dbReference>
<keyword evidence="3" id="KW-0862">Zinc</keyword>
<feature type="compositionally biased region" description="Basic residues" evidence="5">
    <location>
        <begin position="532"/>
        <end position="549"/>
    </location>
</feature>
<dbReference type="SUPFAM" id="SSF46565">
    <property type="entry name" value="Chaperone J-domain"/>
    <property type="match status" value="1"/>
</dbReference>
<dbReference type="SMART" id="SM00355">
    <property type="entry name" value="ZnF_C2H2"/>
    <property type="match status" value="2"/>
</dbReference>
<keyword evidence="1" id="KW-0479">Metal-binding</keyword>
<organism evidence="8 9">
    <name type="scientific">Coccomyxa viridis</name>
    <dbReference type="NCBI Taxonomy" id="1274662"/>
    <lineage>
        <taxon>Eukaryota</taxon>
        <taxon>Viridiplantae</taxon>
        <taxon>Chlorophyta</taxon>
        <taxon>core chlorophytes</taxon>
        <taxon>Trebouxiophyceae</taxon>
        <taxon>Trebouxiophyceae incertae sedis</taxon>
        <taxon>Coccomyxaceae</taxon>
        <taxon>Coccomyxa</taxon>
    </lineage>
</organism>
<dbReference type="InterPro" id="IPR036869">
    <property type="entry name" value="J_dom_sf"/>
</dbReference>
<dbReference type="InterPro" id="IPR036236">
    <property type="entry name" value="Znf_C2H2_sf"/>
</dbReference>
<keyword evidence="9" id="KW-1185">Reference proteome</keyword>
<evidence type="ECO:0000313" key="8">
    <source>
        <dbReference type="EMBL" id="CAK0762478.1"/>
    </source>
</evidence>
<evidence type="ECO:0000256" key="2">
    <source>
        <dbReference type="ARBA" id="ARBA00022771"/>
    </source>
</evidence>
<dbReference type="PROSITE" id="PS00636">
    <property type="entry name" value="DNAJ_1"/>
    <property type="match status" value="1"/>
</dbReference>
<dbReference type="InterPro" id="IPR022755">
    <property type="entry name" value="Znf_C2H2_jaz"/>
</dbReference>
<evidence type="ECO:0000313" key="9">
    <source>
        <dbReference type="Proteomes" id="UP001314263"/>
    </source>
</evidence>
<proteinExistence type="predicted"/>
<feature type="compositionally biased region" description="Polar residues" evidence="5">
    <location>
        <begin position="467"/>
        <end position="481"/>
    </location>
</feature>
<dbReference type="GO" id="GO:0003676">
    <property type="term" value="F:nucleic acid binding"/>
    <property type="evidence" value="ECO:0007669"/>
    <property type="project" value="InterPro"/>
</dbReference>
<dbReference type="Pfam" id="PF21884">
    <property type="entry name" value="ZUO1-like_ZHD"/>
    <property type="match status" value="1"/>
</dbReference>
<dbReference type="InterPro" id="IPR003604">
    <property type="entry name" value="Matrin/U1-like-C_Znf_C2H2"/>
</dbReference>
<evidence type="ECO:0000256" key="1">
    <source>
        <dbReference type="ARBA" id="ARBA00022723"/>
    </source>
</evidence>
<feature type="compositionally biased region" description="Basic and acidic residues" evidence="5">
    <location>
        <begin position="255"/>
        <end position="272"/>
    </location>
</feature>
<dbReference type="Proteomes" id="UP001314263">
    <property type="component" value="Unassembled WGS sequence"/>
</dbReference>
<dbReference type="CDD" id="cd06257">
    <property type="entry name" value="DnaJ"/>
    <property type="match status" value="1"/>
</dbReference>
<evidence type="ECO:0000259" key="6">
    <source>
        <dbReference type="PROSITE" id="PS50076"/>
    </source>
</evidence>
<name>A0AAV1HYW1_9CHLO</name>
<feature type="compositionally biased region" description="Low complexity" evidence="5">
    <location>
        <begin position="389"/>
        <end position="398"/>
    </location>
</feature>
<dbReference type="GO" id="GO:0005737">
    <property type="term" value="C:cytoplasm"/>
    <property type="evidence" value="ECO:0007669"/>
    <property type="project" value="TreeGrafter"/>
</dbReference>
<evidence type="ECO:0000256" key="3">
    <source>
        <dbReference type="ARBA" id="ARBA00022833"/>
    </source>
</evidence>
<feature type="domain" description="C2H2-type" evidence="7">
    <location>
        <begin position="291"/>
        <end position="320"/>
    </location>
</feature>
<keyword evidence="2 4" id="KW-0863">Zinc-finger</keyword>
<gene>
    <name evidence="8" type="ORF">CVIRNUC_002961</name>
</gene>
<dbReference type="PANTHER" id="PTHR44029">
    <property type="entry name" value="DNAJ HOMOLOG SUBFAMILY C MEMBER 21"/>
    <property type="match status" value="1"/>
</dbReference>
<dbReference type="AlphaFoldDB" id="A0AAV1HYW1"/>
<dbReference type="GO" id="GO:0008270">
    <property type="term" value="F:zinc ion binding"/>
    <property type="evidence" value="ECO:0007669"/>
    <property type="project" value="UniProtKB-KW"/>
</dbReference>
<dbReference type="Pfam" id="PF00226">
    <property type="entry name" value="DnaJ"/>
    <property type="match status" value="1"/>
</dbReference>
<dbReference type="InterPro" id="IPR051964">
    <property type="entry name" value="Chaperone_stress_response"/>
</dbReference>
<evidence type="ECO:0000256" key="4">
    <source>
        <dbReference type="PROSITE-ProRule" id="PRU00042"/>
    </source>
</evidence>
<dbReference type="PRINTS" id="PR00625">
    <property type="entry name" value="JDOMAIN"/>
</dbReference>
<dbReference type="PANTHER" id="PTHR44029:SF1">
    <property type="entry name" value="DNAJ HOMOLOG SUBFAMILY C MEMBER 21"/>
    <property type="match status" value="1"/>
</dbReference>
<dbReference type="InterPro" id="IPR013087">
    <property type="entry name" value="Znf_C2H2_type"/>
</dbReference>
<feature type="compositionally biased region" description="Acidic residues" evidence="5">
    <location>
        <begin position="415"/>
        <end position="424"/>
    </location>
</feature>
<dbReference type="Pfam" id="PF12171">
    <property type="entry name" value="zf-C2H2_jaz"/>
    <property type="match status" value="1"/>
</dbReference>
<dbReference type="InterPro" id="IPR018253">
    <property type="entry name" value="DnaJ_domain_CS"/>
</dbReference>
<feature type="compositionally biased region" description="Basic and acidic residues" evidence="5">
    <location>
        <begin position="487"/>
        <end position="502"/>
    </location>
</feature>
<dbReference type="InterPro" id="IPR001623">
    <property type="entry name" value="DnaJ_domain"/>
</dbReference>
<dbReference type="SMART" id="SM00271">
    <property type="entry name" value="DnaJ"/>
    <property type="match status" value="1"/>
</dbReference>